<dbReference type="PANTHER" id="PTHR23135:SF4">
    <property type="entry name" value="UDP-N-ACETYLMURAMOYL-L-ALANYL-D-GLUTAMATE--2,6-DIAMINOPIMELATE LIGASE MURE HOMOLOG, CHLOROPLASTIC"/>
    <property type="match status" value="1"/>
</dbReference>
<dbReference type="GO" id="GO:0005524">
    <property type="term" value="F:ATP binding"/>
    <property type="evidence" value="ECO:0007669"/>
    <property type="project" value="InterPro"/>
</dbReference>
<dbReference type="EC" id="6.3.2.13" evidence="10"/>
<dbReference type="STRING" id="679936.Sulac_3062"/>
<dbReference type="HOGENOM" id="CLU_022291_4_1_9"/>
<dbReference type="GO" id="GO:0051301">
    <property type="term" value="P:cell division"/>
    <property type="evidence" value="ECO:0007669"/>
    <property type="project" value="UniProtKB-KW"/>
</dbReference>
<dbReference type="Pfam" id="PF01225">
    <property type="entry name" value="Mur_ligase"/>
    <property type="match status" value="1"/>
</dbReference>
<dbReference type="InterPro" id="IPR004101">
    <property type="entry name" value="Mur_ligase_C"/>
</dbReference>
<keyword evidence="3" id="KW-0133">Cell shape</keyword>
<proteinExistence type="predicted"/>
<feature type="domain" description="Mur ligase central" evidence="9">
    <location>
        <begin position="111"/>
        <end position="312"/>
    </location>
</feature>
<dbReference type="InterPro" id="IPR013221">
    <property type="entry name" value="Mur_ligase_cen"/>
</dbReference>
<dbReference type="GO" id="GO:0008765">
    <property type="term" value="F:UDP-N-acetylmuramoylalanyl-D-glutamate-2,6-diaminopimelate ligase activity"/>
    <property type="evidence" value="ECO:0007669"/>
    <property type="project" value="UniProtKB-EC"/>
</dbReference>
<evidence type="ECO:0000256" key="4">
    <source>
        <dbReference type="ARBA" id="ARBA00022984"/>
    </source>
</evidence>
<dbReference type="EMBL" id="CP003179">
    <property type="protein sequence ID" value="AEW06519.1"/>
    <property type="molecule type" value="Genomic_DNA"/>
</dbReference>
<dbReference type="Gene3D" id="3.40.1190.10">
    <property type="entry name" value="Mur-like, catalytic domain"/>
    <property type="match status" value="1"/>
</dbReference>
<dbReference type="Proteomes" id="UP000005439">
    <property type="component" value="Chromosome"/>
</dbReference>
<feature type="domain" description="Mur ligase C-terminal" evidence="8">
    <location>
        <begin position="334"/>
        <end position="470"/>
    </location>
</feature>
<evidence type="ECO:0000259" key="8">
    <source>
        <dbReference type="Pfam" id="PF02875"/>
    </source>
</evidence>
<comment type="pathway">
    <text evidence="1">Cell wall biogenesis; peptidoglycan biosynthesis.</text>
</comment>
<accession>G8U0X4</accession>
<dbReference type="GO" id="GO:0009252">
    <property type="term" value="P:peptidoglycan biosynthetic process"/>
    <property type="evidence" value="ECO:0007669"/>
    <property type="project" value="UniProtKB-KW"/>
</dbReference>
<evidence type="ECO:0000256" key="3">
    <source>
        <dbReference type="ARBA" id="ARBA00022960"/>
    </source>
</evidence>
<dbReference type="PATRIC" id="fig|679936.5.peg.3160"/>
<keyword evidence="11" id="KW-1185">Reference proteome</keyword>
<keyword evidence="10" id="KW-0436">Ligase</keyword>
<dbReference type="Pfam" id="PF08245">
    <property type="entry name" value="Mur_ligase_M"/>
    <property type="match status" value="1"/>
</dbReference>
<evidence type="ECO:0000313" key="11">
    <source>
        <dbReference type="Proteomes" id="UP000005439"/>
    </source>
</evidence>
<dbReference type="InterPro" id="IPR036565">
    <property type="entry name" value="Mur-like_cat_sf"/>
</dbReference>
<dbReference type="AlphaFoldDB" id="G8U0X4"/>
<evidence type="ECO:0000259" key="7">
    <source>
        <dbReference type="Pfam" id="PF01225"/>
    </source>
</evidence>
<dbReference type="InterPro" id="IPR036615">
    <property type="entry name" value="Mur_ligase_C_dom_sf"/>
</dbReference>
<keyword evidence="4" id="KW-0573">Peptidoglycan synthesis</keyword>
<keyword evidence="2" id="KW-0132">Cell division</keyword>
<reference evidence="11" key="1">
    <citation type="submission" date="2011-12" db="EMBL/GenBank/DDBJ databases">
        <title>The complete genome of chromosome of Sulfobacillus acidophilus DSM 10332.</title>
        <authorList>
            <person name="Lucas S."/>
            <person name="Han J."/>
            <person name="Lapidus A."/>
            <person name="Bruce D."/>
            <person name="Goodwin L."/>
            <person name="Pitluck S."/>
            <person name="Peters L."/>
            <person name="Kyrpides N."/>
            <person name="Mavromatis K."/>
            <person name="Ivanova N."/>
            <person name="Mikhailova N."/>
            <person name="Chertkov O."/>
            <person name="Saunders E."/>
            <person name="Detter J.C."/>
            <person name="Tapia R."/>
            <person name="Han C."/>
            <person name="Land M."/>
            <person name="Hauser L."/>
            <person name="Markowitz V."/>
            <person name="Cheng J.-F."/>
            <person name="Hugenholtz P."/>
            <person name="Woyke T."/>
            <person name="Wu D."/>
            <person name="Pukall R."/>
            <person name="Gehrich-Schroeter G."/>
            <person name="Schneider S."/>
            <person name="Klenk H.-P."/>
            <person name="Eisen J.A."/>
        </authorList>
    </citation>
    <scope>NUCLEOTIDE SEQUENCE [LARGE SCALE GENOMIC DNA]</scope>
    <source>
        <strain evidence="11">ATCC 700253 / DSM 10332 / NAL</strain>
    </source>
</reference>
<keyword evidence="6" id="KW-0961">Cell wall biogenesis/degradation</keyword>
<evidence type="ECO:0000256" key="1">
    <source>
        <dbReference type="ARBA" id="ARBA00004752"/>
    </source>
</evidence>
<dbReference type="PANTHER" id="PTHR23135">
    <property type="entry name" value="MUR LIGASE FAMILY MEMBER"/>
    <property type="match status" value="1"/>
</dbReference>
<dbReference type="KEGG" id="sap:Sulac_3062"/>
<name>G8U0X4_SULAD</name>
<dbReference type="SUPFAM" id="SSF63418">
    <property type="entry name" value="MurE/MurF N-terminal domain"/>
    <property type="match status" value="1"/>
</dbReference>
<dbReference type="Gene3D" id="3.40.1390.10">
    <property type="entry name" value="MurE/MurF, N-terminal domain"/>
    <property type="match status" value="1"/>
</dbReference>
<reference evidence="10 11" key="2">
    <citation type="journal article" date="2012" name="Stand. Genomic Sci.">
        <title>Complete genome sequence of the moderately thermophilic mineral-sulfide-oxidizing firmicute Sulfobacillus acidophilus type strain (NAL(T)).</title>
        <authorList>
            <person name="Anderson I."/>
            <person name="Chertkov O."/>
            <person name="Chen A."/>
            <person name="Saunders E."/>
            <person name="Lapidus A."/>
            <person name="Nolan M."/>
            <person name="Lucas S."/>
            <person name="Hammon N."/>
            <person name="Deshpande S."/>
            <person name="Cheng J.F."/>
            <person name="Han C."/>
            <person name="Tapia R."/>
            <person name="Goodwin L.A."/>
            <person name="Pitluck S."/>
            <person name="Liolios K."/>
            <person name="Pagani I."/>
            <person name="Ivanova N."/>
            <person name="Mikhailova N."/>
            <person name="Pati A."/>
            <person name="Palaniappan K."/>
            <person name="Land M."/>
            <person name="Pan C."/>
            <person name="Rohde M."/>
            <person name="Pukall R."/>
            <person name="Goker M."/>
            <person name="Detter J.C."/>
            <person name="Woyke T."/>
            <person name="Bristow J."/>
            <person name="Eisen J.A."/>
            <person name="Markowitz V."/>
            <person name="Hugenholtz P."/>
            <person name="Kyrpides N.C."/>
            <person name="Klenk H.P."/>
            <person name="Mavromatis K."/>
        </authorList>
    </citation>
    <scope>NUCLEOTIDE SEQUENCE [LARGE SCALE GENOMIC DNA]</scope>
    <source>
        <strain evidence="11">ATCC 700253 / DSM 10332 / NAL</strain>
    </source>
</reference>
<dbReference type="GO" id="GO:0071555">
    <property type="term" value="P:cell wall organization"/>
    <property type="evidence" value="ECO:0007669"/>
    <property type="project" value="UniProtKB-KW"/>
</dbReference>
<evidence type="ECO:0000313" key="10">
    <source>
        <dbReference type="EMBL" id="AEW06519.1"/>
    </source>
</evidence>
<evidence type="ECO:0000256" key="5">
    <source>
        <dbReference type="ARBA" id="ARBA00023306"/>
    </source>
</evidence>
<dbReference type="InterPro" id="IPR035911">
    <property type="entry name" value="MurE/MurF_N"/>
</dbReference>
<protein>
    <submittedName>
        <fullName evidence="10">UDP-N-acetylmuramyl-tripeptide synthetase</fullName>
        <ecNumber evidence="10">6.3.2.13</ecNumber>
    </submittedName>
</protein>
<sequence>MATLLSLLEGLPGFDRSVLTDLPIRSIVLDSRQATVQSLFVALPGQHQHGADFAADAVRRGAVAVISSASRPSGWPPVIPWIQTDNPRMWLPTLAARLYQFPARRLTLYGVTGTNGKTTTVYMLAAILRRAGRRVAFWSTNQVEGIPHPYRPAMTTPDSPALHEFLRQAVDTGAEDVLLEVSSHALALNRIGGLRFAAVAVTNITPDHLDFHGSFADYVAAKASIVQYVKPGGAVILNGDDPVISGWQTPAVVTRTTYGFSGTHPLTARIIESHADHSRWEWFWQNQSYGEIVLPVPGRHNIQNALAALGMALHCGIAPDVARDALAHFVPAPRRLETVTQGDITVVSDVAMNRASYEAVLATVHSLGRPVVVVNAIRGNRGPDINRDIVDVLADWADHMAFAPVIATLSTDQVASLSVDYRVRPDEQAAFLEQANRRGLAVICTDTLEAAIDAALARLPKGGILLLLGTFGMDAGLALVRDRIG</sequence>
<dbReference type="InterPro" id="IPR000713">
    <property type="entry name" value="Mur_ligase_N"/>
</dbReference>
<evidence type="ECO:0000256" key="2">
    <source>
        <dbReference type="ARBA" id="ARBA00022618"/>
    </source>
</evidence>
<dbReference type="GO" id="GO:0008360">
    <property type="term" value="P:regulation of cell shape"/>
    <property type="evidence" value="ECO:0007669"/>
    <property type="project" value="UniProtKB-KW"/>
</dbReference>
<dbReference type="SUPFAM" id="SSF53623">
    <property type="entry name" value="MurD-like peptide ligases, catalytic domain"/>
    <property type="match status" value="1"/>
</dbReference>
<keyword evidence="5" id="KW-0131">Cell cycle</keyword>
<organism evidence="10 11">
    <name type="scientific">Sulfobacillus acidophilus (strain ATCC 700253 / DSM 10332 / NAL)</name>
    <dbReference type="NCBI Taxonomy" id="679936"/>
    <lineage>
        <taxon>Bacteria</taxon>
        <taxon>Bacillati</taxon>
        <taxon>Bacillota</taxon>
        <taxon>Clostridia</taxon>
        <taxon>Eubacteriales</taxon>
        <taxon>Clostridiales Family XVII. Incertae Sedis</taxon>
        <taxon>Sulfobacillus</taxon>
    </lineage>
</organism>
<dbReference type="Pfam" id="PF02875">
    <property type="entry name" value="Mur_ligase_C"/>
    <property type="match status" value="1"/>
</dbReference>
<dbReference type="SUPFAM" id="SSF53244">
    <property type="entry name" value="MurD-like peptide ligases, peptide-binding domain"/>
    <property type="match status" value="1"/>
</dbReference>
<evidence type="ECO:0000256" key="6">
    <source>
        <dbReference type="ARBA" id="ARBA00023316"/>
    </source>
</evidence>
<gene>
    <name evidence="10" type="ordered locus">Sulac_3062</name>
</gene>
<evidence type="ECO:0000259" key="9">
    <source>
        <dbReference type="Pfam" id="PF08245"/>
    </source>
</evidence>
<feature type="domain" description="Mur ligase N-terminal catalytic" evidence="7">
    <location>
        <begin position="24"/>
        <end position="86"/>
    </location>
</feature>
<dbReference type="Gene3D" id="3.90.190.20">
    <property type="entry name" value="Mur ligase, C-terminal domain"/>
    <property type="match status" value="1"/>
</dbReference>